<feature type="domain" description="Fibronectin type-III" evidence="19">
    <location>
        <begin position="723"/>
        <end position="832"/>
    </location>
</feature>
<comment type="subcellular location">
    <subcellularLocation>
        <location evidence="1">Cell membrane</location>
        <topology evidence="1">Single-pass type I membrane protein</topology>
    </subcellularLocation>
</comment>
<evidence type="ECO:0000256" key="16">
    <source>
        <dbReference type="SAM" id="MobiDB-lite"/>
    </source>
</evidence>
<dbReference type="InterPro" id="IPR040901">
    <property type="entry name" value="LIFR_N"/>
</dbReference>
<evidence type="ECO:0000256" key="18">
    <source>
        <dbReference type="SAM" id="SignalP"/>
    </source>
</evidence>
<evidence type="ECO:0000256" key="13">
    <source>
        <dbReference type="ARBA" id="ARBA00054569"/>
    </source>
</evidence>
<dbReference type="InterPro" id="IPR040817">
    <property type="entry name" value="LIFR_D2"/>
</dbReference>
<keyword evidence="10" id="KW-1015">Disulfide bond</keyword>
<proteinExistence type="inferred from homology"/>
<evidence type="ECO:0000256" key="6">
    <source>
        <dbReference type="ARBA" id="ARBA00022729"/>
    </source>
</evidence>
<evidence type="ECO:0000256" key="5">
    <source>
        <dbReference type="ARBA" id="ARBA00022692"/>
    </source>
</evidence>
<keyword evidence="12" id="KW-0325">Glycoprotein</keyword>
<dbReference type="GO" id="GO:0008284">
    <property type="term" value="P:positive regulation of cell population proliferation"/>
    <property type="evidence" value="ECO:0007669"/>
    <property type="project" value="TreeGrafter"/>
</dbReference>
<feature type="domain" description="Fibronectin type-III" evidence="19">
    <location>
        <begin position="434"/>
        <end position="533"/>
    </location>
</feature>
<dbReference type="PANTHER" id="PTHR23036:SF105">
    <property type="entry name" value="LEUKEMIA INHIBITORY FACTOR RECEPTOR"/>
    <property type="match status" value="1"/>
</dbReference>
<dbReference type="FunFam" id="2.60.40.10:FF:000607">
    <property type="entry name" value="Leukemia inhibitory factor receptor"/>
    <property type="match status" value="1"/>
</dbReference>
<evidence type="ECO:0000256" key="14">
    <source>
        <dbReference type="ARBA" id="ARBA00062949"/>
    </source>
</evidence>
<keyword evidence="7" id="KW-0677">Repeat</keyword>
<feature type="chain" id="PRO_5044643578" description="Leukemia inhibitory factor receptor" evidence="18">
    <location>
        <begin position="44"/>
        <end position="1096"/>
    </location>
</feature>
<dbReference type="FunFam" id="2.60.40.10:FF:000578">
    <property type="entry name" value="Leukemia inhibitory factor receptor"/>
    <property type="match status" value="1"/>
</dbReference>
<dbReference type="GO" id="GO:0005127">
    <property type="term" value="F:ciliary neurotrophic factor receptor binding"/>
    <property type="evidence" value="ECO:0007669"/>
    <property type="project" value="TreeGrafter"/>
</dbReference>
<comment type="similarity">
    <text evidence="2">Belongs to the type I cytokine receptor family. Type 2 subfamily.</text>
</comment>
<dbReference type="PROSITE" id="PS50853">
    <property type="entry name" value="FN3"/>
    <property type="match status" value="4"/>
</dbReference>
<dbReference type="InterPro" id="IPR048497">
    <property type="entry name" value="LIF-R-like_Ig-like"/>
</dbReference>
<keyword evidence="11 21" id="KW-0675">Receptor</keyword>
<dbReference type="InterPro" id="IPR036116">
    <property type="entry name" value="FN3_sf"/>
</dbReference>
<dbReference type="FunFam" id="2.60.40.10:FF:000808">
    <property type="entry name" value="Leukemia inhibitory factor receptor"/>
    <property type="match status" value="1"/>
</dbReference>
<dbReference type="PROSITE" id="PS01353">
    <property type="entry name" value="HEMATOPO_REC_L_F2"/>
    <property type="match status" value="1"/>
</dbReference>
<evidence type="ECO:0000256" key="12">
    <source>
        <dbReference type="ARBA" id="ARBA00023180"/>
    </source>
</evidence>
<organism evidence="20 21">
    <name type="scientific">Sapajus apella</name>
    <name type="common">Brown-capped capuchin</name>
    <name type="synonym">Cebus apella</name>
    <dbReference type="NCBI Taxonomy" id="9515"/>
    <lineage>
        <taxon>Eukaryota</taxon>
        <taxon>Metazoa</taxon>
        <taxon>Chordata</taxon>
        <taxon>Craniata</taxon>
        <taxon>Vertebrata</taxon>
        <taxon>Euteleostomi</taxon>
        <taxon>Mammalia</taxon>
        <taxon>Eutheria</taxon>
        <taxon>Euarchontoglires</taxon>
        <taxon>Primates</taxon>
        <taxon>Haplorrhini</taxon>
        <taxon>Platyrrhini</taxon>
        <taxon>Cebidae</taxon>
        <taxon>Cebinae</taxon>
        <taxon>Sapajus</taxon>
    </lineage>
</organism>
<dbReference type="CTD" id="3977"/>
<feature type="transmembrane region" description="Helical" evidence="17">
    <location>
        <begin position="833"/>
        <end position="858"/>
    </location>
</feature>
<dbReference type="GO" id="GO:0019955">
    <property type="term" value="F:cytokine binding"/>
    <property type="evidence" value="ECO:0007669"/>
    <property type="project" value="TreeGrafter"/>
</dbReference>
<dbReference type="InterPro" id="IPR013783">
    <property type="entry name" value="Ig-like_fold"/>
</dbReference>
<dbReference type="SUPFAM" id="SSF49265">
    <property type="entry name" value="Fibronectin type III"/>
    <property type="match status" value="4"/>
</dbReference>
<comment type="subunit">
    <text evidence="14">Heterodimer composed of LIFR and IL6ST. The heterodimer formed by LIFR and IL6ST interacts with the complex formed by CNTF and CNTFR.</text>
</comment>
<evidence type="ECO:0000313" key="22">
    <source>
        <dbReference type="RefSeq" id="XP_032134806.1"/>
    </source>
</evidence>
<feature type="domain" description="Fibronectin type-III" evidence="19">
    <location>
        <begin position="334"/>
        <end position="433"/>
    </location>
</feature>
<keyword evidence="20" id="KW-1185">Reference proteome</keyword>
<dbReference type="CDD" id="cd00063">
    <property type="entry name" value="FN3"/>
    <property type="match status" value="3"/>
</dbReference>
<feature type="region of interest" description="Disordered" evidence="16">
    <location>
        <begin position="982"/>
        <end position="1001"/>
    </location>
</feature>
<dbReference type="AlphaFoldDB" id="A0A6J3HY02"/>
<keyword evidence="8 17" id="KW-1133">Transmembrane helix</keyword>
<evidence type="ECO:0000256" key="3">
    <source>
        <dbReference type="ARBA" id="ARBA00022475"/>
    </source>
</evidence>
<dbReference type="PANTHER" id="PTHR23036">
    <property type="entry name" value="CYTOKINE RECEPTOR"/>
    <property type="match status" value="1"/>
</dbReference>
<evidence type="ECO:0000256" key="4">
    <source>
        <dbReference type="ARBA" id="ARBA00022553"/>
    </source>
</evidence>
<keyword evidence="5 17" id="KW-0812">Transmembrane</keyword>
<dbReference type="RefSeq" id="XP_032134806.1">
    <property type="nucleotide sequence ID" value="XM_032278915.1"/>
</dbReference>
<protein>
    <recommendedName>
        <fullName evidence="15">Leukemia inhibitory factor receptor</fullName>
    </recommendedName>
</protein>
<dbReference type="GO" id="GO:0009897">
    <property type="term" value="C:external side of plasma membrane"/>
    <property type="evidence" value="ECO:0007669"/>
    <property type="project" value="TreeGrafter"/>
</dbReference>
<sequence length="1096" mass="123870">MDIYLCLKRPSWMVASKRMRIASNFQWLLSIFILLYLMNQVNSQKKEGPHDLKCVTSNLQVWDCSWKAPSGTSRGTDYEVCIENRSHSCYQLEKTNIKIPALSHGDYEITINSLHDFGSSTSKFTLNEKNVSLIPDTPEILNLSADFSTSTLYLKWNDRGSVFPHHSNVIWEIKVLRKESMELVKLVTHNTTLNGKDTLHHWTWASDMPLECAIHFVEIRCRIDNLHFSGRKEWSDWSPVKNISWTPDSQTKVFPQDKVILVGSDITFCCVSQEKVLSALIGHTNCPLIHLDGENVAIKIHNISVSASSGTNVVFTTEDNIFGTVIFAGYPPDTPQQLNCETHDLKEIICSWNPGRLTGLVGPRATSYTLYESFSGKYVRYKRDEAPTNESYQLFFQMLPNQQIYNFTLNAHNPLGRSESTILVNITEKVYPHTPTSFKVKDINSTAVTLSWHLPGNFAKINLLCQIEIKKYKSVQEQRNITIKGVENSSYLVALDKLNPYTVYTFRTRCSTETFWKWSKWSNKKQHLTTEAIPSKGPDTWREWSSDGKNLIIYWKPLPINEANGKILSYNVSCSSDEETQSLSEIPDPQHKAEIRLDKNDYIISVVAKNSVGSSPPSKIASMEIPNDDLKVEQVVGMGKGILLTWHYDPNMTCDYVIKWCNSSRSEPCLMDWRKVPSNSTETVIESDQFRPGVRYSFFLYGCRNQGYQLLRTMIGYIEELAPIVAPNFTVEDTSADSILVKWEDIPVEELRGFLRGYLFYFGKGERDTSKMRVLESGRSDIKVKNITDISQKTLRIADLQGKTSYHLVLRAYTDGGMGPEKSMYVVTKENSVGLIIAILIPVAVAVIVGVVTSILCYRKREWIKETFYPDIPNPENCKALQFQKSVCEGSSALKTLEMNPCTPNNVEVLETRSAFPKIEDTEIISPVAERPEDRSDAEPENHVVVSYCPPIIEEEIPNPAADEAGGAAQVIYIDVQSMYQPQAKPEEEQENDPVGGAGYKPQMHLPINSTVEDIAAEEDLDKTVGYRPQANVNTWNLVSPDSPRSIDSNSEIVSFGSPCSINSRQFLIPPKDEDSPKSNGGGWSFTNFFQNKPND</sequence>
<evidence type="ECO:0000256" key="9">
    <source>
        <dbReference type="ARBA" id="ARBA00023136"/>
    </source>
</evidence>
<keyword evidence="4" id="KW-0597">Phosphoprotein</keyword>
<gene>
    <name evidence="21 22" type="primary">LIFR</name>
</gene>
<evidence type="ECO:0000256" key="1">
    <source>
        <dbReference type="ARBA" id="ARBA00004251"/>
    </source>
</evidence>
<evidence type="ECO:0000256" key="2">
    <source>
        <dbReference type="ARBA" id="ARBA00008921"/>
    </source>
</evidence>
<evidence type="ECO:0000259" key="19">
    <source>
        <dbReference type="PROSITE" id="PS50853"/>
    </source>
</evidence>
<evidence type="ECO:0000256" key="7">
    <source>
        <dbReference type="ARBA" id="ARBA00022737"/>
    </source>
</evidence>
<dbReference type="GO" id="GO:0043235">
    <property type="term" value="C:receptor complex"/>
    <property type="evidence" value="ECO:0007669"/>
    <property type="project" value="TreeGrafter"/>
</dbReference>
<evidence type="ECO:0000256" key="8">
    <source>
        <dbReference type="ARBA" id="ARBA00022989"/>
    </source>
</evidence>
<dbReference type="SMART" id="SM00060">
    <property type="entry name" value="FN3"/>
    <property type="match status" value="6"/>
</dbReference>
<evidence type="ECO:0000256" key="17">
    <source>
        <dbReference type="SAM" id="Phobius"/>
    </source>
</evidence>
<dbReference type="FunFam" id="2.60.40.10:FF:001265">
    <property type="entry name" value="Leukemia inhibitory factor receptor"/>
    <property type="match status" value="1"/>
</dbReference>
<evidence type="ECO:0000256" key="11">
    <source>
        <dbReference type="ARBA" id="ARBA00023170"/>
    </source>
</evidence>
<dbReference type="Pfam" id="PF00041">
    <property type="entry name" value="fn3"/>
    <property type="match status" value="1"/>
</dbReference>
<dbReference type="Pfam" id="PF21177">
    <property type="entry name" value="LIF-R_Ig-like"/>
    <property type="match status" value="1"/>
</dbReference>
<comment type="function">
    <text evidence="13">Signal-transducing molecule. May have a common pathway with IL6ST. The soluble form inhibits the biological activity of LIF by blocking its binding to receptors on target cells.</text>
</comment>
<feature type="region of interest" description="Disordered" evidence="16">
    <location>
        <begin position="1069"/>
        <end position="1096"/>
    </location>
</feature>
<name>A0A6J3HY02_SAPAP</name>
<dbReference type="Proteomes" id="UP000504640">
    <property type="component" value="Unplaced"/>
</dbReference>
<dbReference type="InterPro" id="IPR003961">
    <property type="entry name" value="FN3_dom"/>
</dbReference>
<feature type="signal peptide" evidence="18">
    <location>
        <begin position="1"/>
        <end position="43"/>
    </location>
</feature>
<dbReference type="FunFam" id="2.60.40.10:FF:000657">
    <property type="entry name" value="Leukemia inhibitory factor receptor"/>
    <property type="match status" value="1"/>
</dbReference>
<accession>A0A6J3HY02</accession>
<reference evidence="21 22" key="1">
    <citation type="submission" date="2025-04" db="UniProtKB">
        <authorList>
            <consortium name="RefSeq"/>
        </authorList>
    </citation>
    <scope>IDENTIFICATION</scope>
    <source>
        <tissue evidence="21 22">Blood</tissue>
    </source>
</reference>
<evidence type="ECO:0000313" key="20">
    <source>
        <dbReference type="Proteomes" id="UP000504640"/>
    </source>
</evidence>
<dbReference type="Gene3D" id="2.60.40.10">
    <property type="entry name" value="Immunoglobulins"/>
    <property type="match status" value="8"/>
</dbReference>
<dbReference type="GO" id="GO:0004924">
    <property type="term" value="F:oncostatin-M receptor activity"/>
    <property type="evidence" value="ECO:0007669"/>
    <property type="project" value="TreeGrafter"/>
</dbReference>
<keyword evidence="3" id="KW-1003">Cell membrane</keyword>
<evidence type="ECO:0000256" key="15">
    <source>
        <dbReference type="ARBA" id="ARBA00069968"/>
    </source>
</evidence>
<evidence type="ECO:0000256" key="10">
    <source>
        <dbReference type="ARBA" id="ARBA00023157"/>
    </source>
</evidence>
<dbReference type="FunFam" id="2.60.40.10:FF:001011">
    <property type="entry name" value="leukemia inhibitory factor receptor"/>
    <property type="match status" value="1"/>
</dbReference>
<feature type="compositionally biased region" description="Polar residues" evidence="16">
    <location>
        <begin position="1085"/>
        <end position="1096"/>
    </location>
</feature>
<dbReference type="InterPro" id="IPR003529">
    <property type="entry name" value="Hematopoietin_rcpt_Gp130_CS"/>
</dbReference>
<dbReference type="FunFam" id="2.60.40.10:FF:001124">
    <property type="entry name" value="leukemia inhibitory factor receptor"/>
    <property type="match status" value="1"/>
</dbReference>
<evidence type="ECO:0000313" key="21">
    <source>
        <dbReference type="RefSeq" id="XP_032134805.1"/>
    </source>
</evidence>
<keyword evidence="9 17" id="KW-0472">Membrane</keyword>
<dbReference type="Pfam" id="PF25552">
    <property type="entry name" value="LIFR_D4"/>
    <property type="match status" value="1"/>
</dbReference>
<dbReference type="GeneID" id="116552243"/>
<dbReference type="Pfam" id="PF17971">
    <property type="entry name" value="LIFR_D2"/>
    <property type="match status" value="1"/>
</dbReference>
<keyword evidence="6 18" id="KW-0732">Signal</keyword>
<dbReference type="InterPro" id="IPR050379">
    <property type="entry name" value="Type-I_Cytokine_Rcpt"/>
</dbReference>
<dbReference type="FunFam" id="2.60.40.10:FF:000738">
    <property type="entry name" value="Leukemia inhibitory factor receptor"/>
    <property type="match status" value="1"/>
</dbReference>
<dbReference type="RefSeq" id="XP_032134805.1">
    <property type="nucleotide sequence ID" value="XM_032278914.1"/>
</dbReference>
<feature type="domain" description="Fibronectin type-III" evidence="19">
    <location>
        <begin position="537"/>
        <end position="628"/>
    </location>
</feature>
<dbReference type="Pfam" id="PF18207">
    <property type="entry name" value="LIFR_N"/>
    <property type="match status" value="1"/>
</dbReference>